<protein>
    <submittedName>
        <fullName evidence="1">Uncharacterized protein</fullName>
    </submittedName>
</protein>
<organism evidence="1 2">
    <name type="scientific">Vibrio kanaloae</name>
    <dbReference type="NCBI Taxonomy" id="170673"/>
    <lineage>
        <taxon>Bacteria</taxon>
        <taxon>Pseudomonadati</taxon>
        <taxon>Pseudomonadota</taxon>
        <taxon>Gammaproteobacteria</taxon>
        <taxon>Vibrionales</taxon>
        <taxon>Vibrionaceae</taxon>
        <taxon>Vibrio</taxon>
    </lineage>
</organism>
<dbReference type="AlphaFoldDB" id="A0A4U1YZ38"/>
<comment type="caution">
    <text evidence="1">The sequence shown here is derived from an EMBL/GenBank/DDBJ whole genome shotgun (WGS) entry which is preliminary data.</text>
</comment>
<dbReference type="Proteomes" id="UP000307574">
    <property type="component" value="Unassembled WGS sequence"/>
</dbReference>
<evidence type="ECO:0000313" key="1">
    <source>
        <dbReference type="EMBL" id="TKF26139.1"/>
    </source>
</evidence>
<dbReference type="EMBL" id="SYUV01000094">
    <property type="protein sequence ID" value="TKF26139.1"/>
    <property type="molecule type" value="Genomic_DNA"/>
</dbReference>
<gene>
    <name evidence="1" type="ORF">FCV50_21500</name>
</gene>
<sequence length="1031" mass="118712">MTISEANMVKKFHEKNGAIIERHHLQDSRLLKQLDSIIITPLPAGASRDTKRQTINYFFELLDCLSDENLKVLRGSGVSFLLEETDVWVELEYLIHAAHASNPKKAVGLRKALANIINYSHGIYATSKIVTTETLVGNEYRLQLHSDLIFNHGLFGTKLFQDLRDLTSSVYKHGGLSVTLAGSIKGFFDILPLLNNQQIKKLKEKGLHPLIINKVDWIDLEYTIYNVSDEKSALLRIKQLTNLINYSNGVYKQADLITTTKHEGVDTPVLYSAYHVSIEFFDALVDWKVKKLSNDVKEWTVRLSIIGALEAIEYIKSSDKYKEIFTDVNLLIFNENIDLSEDLKGNVDHFNHKTMIEVLTPLGIDYPNYRVPLKLQGGDVFLKNTYKYSRVIFNELADIATKHEFKGVSRTTVMHYFSDFDSIGLPLLKEILPDNEFNELCRLGLNYLDKEDINDRINERARLIGAKSLYRLGLSILKHHFNKDVFVIKDSPYTLYFSGISRNNEIKPMSLDVLGYLSEKAFYDFKVKHEEYMRNLDHLDISEITYHSKLQNFIAGLKKVLPRLSSKQLEAIKDNGLLAFVDRKYNVGVTCLEIFQSLVKDKSENSTTIMHYRNSFRSIIGEFAGEVPDVYVISNSKDEKIKKISGNSNKHYTVEEVRELAFYIEKALRCKNTSLRDKIYFYYAKIQIKTGWNQQPLLDLSLNRLTKRVNPITNQENYDLVLIKNRRSYKPSQYDFDSSSVADRDLRSVVRDIIFVRDNLTSELRKKHSVENHLFIEPCEVNGVKRIDAGNLRRIPKLISDLGCKIHYNPRKIRKGGVNFIYKNIAKSVREYEELAAHNFQTFLKSYKTISKSEGEETLSRGIDIMANYFSGKEINQELNAIDDINELDNAQETPVGVCSSEPDSDEVKRFNKLNAKIVDKDNKYCGDFLACIWCKYFKVVKDADHMWKLLSYKEYVISSMERAIVNNEDPENQREFVDILSKRVDDIISFIEASKPDIVNKARSLIETKGLHPDWEFAFPLSNIVGNSHE</sequence>
<accession>A0A4U1YZ38</accession>
<dbReference type="RefSeq" id="WP_136981372.1">
    <property type="nucleotide sequence ID" value="NZ_SYUV01000094.1"/>
</dbReference>
<name>A0A4U1YZ38_9VIBR</name>
<evidence type="ECO:0000313" key="2">
    <source>
        <dbReference type="Proteomes" id="UP000307574"/>
    </source>
</evidence>
<proteinExistence type="predicted"/>
<reference evidence="1 2" key="1">
    <citation type="submission" date="2019-04" db="EMBL/GenBank/DDBJ databases">
        <title>A reverse ecology approach based on a biological definition of microbial populations.</title>
        <authorList>
            <person name="Arevalo P."/>
            <person name="Vaninsberghe D."/>
            <person name="Elsherbini J."/>
            <person name="Gore J."/>
            <person name="Polz M."/>
        </authorList>
    </citation>
    <scope>NUCLEOTIDE SEQUENCE [LARGE SCALE GENOMIC DNA]</scope>
    <source>
        <strain evidence="1 2">10N.261.46.F4</strain>
    </source>
</reference>